<evidence type="ECO:0000256" key="12">
    <source>
        <dbReference type="ARBA" id="ARBA00023139"/>
    </source>
</evidence>
<evidence type="ECO:0000256" key="5">
    <source>
        <dbReference type="ARBA" id="ARBA00022660"/>
    </source>
</evidence>
<feature type="domain" description="Cytochrome oxidase subunit II copper A binding" evidence="16">
    <location>
        <begin position="127"/>
        <end position="239"/>
    </location>
</feature>
<evidence type="ECO:0000256" key="10">
    <source>
        <dbReference type="ARBA" id="ARBA00023002"/>
    </source>
</evidence>
<evidence type="ECO:0000256" key="1">
    <source>
        <dbReference type="ARBA" id="ARBA00004651"/>
    </source>
</evidence>
<evidence type="ECO:0000259" key="17">
    <source>
        <dbReference type="PROSITE" id="PS50999"/>
    </source>
</evidence>
<protein>
    <recommendedName>
        <fullName evidence="14">Ubiquinol oxidase polypeptide II</fullName>
    </recommendedName>
</protein>
<dbReference type="Pfam" id="PF06481">
    <property type="entry name" value="COX_ARM"/>
    <property type="match status" value="1"/>
</dbReference>
<keyword evidence="5" id="KW-0679">Respiratory chain</keyword>
<keyword evidence="4" id="KW-1003">Cell membrane</keyword>
<evidence type="ECO:0000313" key="19">
    <source>
        <dbReference type="Proteomes" id="UP001216899"/>
    </source>
</evidence>
<evidence type="ECO:0000256" key="3">
    <source>
        <dbReference type="ARBA" id="ARBA00022448"/>
    </source>
</evidence>
<dbReference type="InterPro" id="IPR002429">
    <property type="entry name" value="CcO_II-like_C"/>
</dbReference>
<dbReference type="PROSITE" id="PS50999">
    <property type="entry name" value="COX2_TM"/>
    <property type="match status" value="1"/>
</dbReference>
<feature type="domain" description="Cytochrome oxidase subunit II transmembrane region profile" evidence="17">
    <location>
        <begin position="16"/>
        <end position="113"/>
    </location>
</feature>
<sequence>MMRIIKRAPWLIPLMALSACKAEVLAPTGDIAAQQRDLLVWATGIMLIIIIPVLVLIVLFAWRYRARNRDASYAPDWSHSTKLELVIWAIPALIIIALGAMTWVGTHHLDPYRPIQRVSADTPLTDQTPLVVETVSLDWKWLFIYPEQGVASVNELVVPVDRPIEFRLTSSSVMNAFYIPSMAGMIYSMPGMETTLHGIFNAEGTFQGMASHYSGAGFSGMRFKAHAVTDADFDQWAAETREAGGELDRAEYLDLARPSENVAPHRYGAVDAQLFPRVVNMCVEDGKICMAEMMDLDRQGGTGLAGTMNMQSLVQDRVAQRGERAPTLGWEPFYVSGFCSPAEEDLMLTLRADLPPPPVDAAPLRGHGLDHPGTGLVDMLRRPARVLTGLSRDPDADEL</sequence>
<dbReference type="InterPro" id="IPR011759">
    <property type="entry name" value="Cyt_c_oxidase_su2_TM_dom"/>
</dbReference>
<dbReference type="InterPro" id="IPR045187">
    <property type="entry name" value="CcO_II"/>
</dbReference>
<organism evidence="18 19">
    <name type="scientific">Paracoccus marcusii</name>
    <dbReference type="NCBI Taxonomy" id="59779"/>
    <lineage>
        <taxon>Bacteria</taxon>
        <taxon>Pseudomonadati</taxon>
        <taxon>Pseudomonadota</taxon>
        <taxon>Alphaproteobacteria</taxon>
        <taxon>Rhodobacterales</taxon>
        <taxon>Paracoccaceae</taxon>
        <taxon>Paracoccus</taxon>
    </lineage>
</organism>
<evidence type="ECO:0000256" key="9">
    <source>
        <dbReference type="ARBA" id="ARBA00022989"/>
    </source>
</evidence>
<evidence type="ECO:0000256" key="8">
    <source>
        <dbReference type="ARBA" id="ARBA00022982"/>
    </source>
</evidence>
<dbReference type="NCBIfam" id="TIGR01433">
    <property type="entry name" value="CyoA"/>
    <property type="match status" value="1"/>
</dbReference>
<evidence type="ECO:0000256" key="13">
    <source>
        <dbReference type="ARBA" id="ARBA00023288"/>
    </source>
</evidence>
<comment type="subcellular location">
    <subcellularLocation>
        <location evidence="1">Cell membrane</location>
        <topology evidence="1">Multi-pass membrane protein</topology>
    </subcellularLocation>
</comment>
<keyword evidence="10" id="KW-0560">Oxidoreductase</keyword>
<dbReference type="CDD" id="cd04212">
    <property type="entry name" value="CuRO_UO_II"/>
    <property type="match status" value="1"/>
</dbReference>
<evidence type="ECO:0000256" key="6">
    <source>
        <dbReference type="ARBA" id="ARBA00022692"/>
    </source>
</evidence>
<gene>
    <name evidence="18" type="primary">cyoA</name>
    <name evidence="18" type="ORF">PRL19_09485</name>
</gene>
<dbReference type="InterPro" id="IPR008972">
    <property type="entry name" value="Cupredoxin"/>
</dbReference>
<dbReference type="Proteomes" id="UP001216899">
    <property type="component" value="Chromosome"/>
</dbReference>
<proteinExistence type="inferred from homology"/>
<accession>A0ABY7URX2</accession>
<dbReference type="InterPro" id="IPR010514">
    <property type="entry name" value="COX_ARM"/>
</dbReference>
<keyword evidence="8" id="KW-0249">Electron transport</keyword>
<keyword evidence="19" id="KW-1185">Reference proteome</keyword>
<keyword evidence="3" id="KW-0813">Transport</keyword>
<dbReference type="SUPFAM" id="SSF49503">
    <property type="entry name" value="Cupredoxins"/>
    <property type="match status" value="1"/>
</dbReference>
<comment type="similarity">
    <text evidence="2">Belongs to the cytochrome c oxidase subunit 2 family.</text>
</comment>
<dbReference type="InterPro" id="IPR006333">
    <property type="entry name" value="Cyt_o_ubiquinol_oxidase_su2"/>
</dbReference>
<reference evidence="18 19" key="1">
    <citation type="submission" date="2023-02" db="EMBL/GenBank/DDBJ databases">
        <title>Whole genome sequenc of Paracoccus marcusii MBLB0836.</title>
        <authorList>
            <person name="Seo M.-J."/>
            <person name="Cho E.-S."/>
            <person name="Hwang C.Y."/>
        </authorList>
    </citation>
    <scope>NUCLEOTIDE SEQUENCE [LARGE SCALE GENOMIC DNA]</scope>
    <source>
        <strain evidence="18 19">MBLB0836</strain>
    </source>
</reference>
<evidence type="ECO:0000256" key="2">
    <source>
        <dbReference type="ARBA" id="ARBA00007866"/>
    </source>
</evidence>
<dbReference type="PANTHER" id="PTHR22888:SF18">
    <property type="entry name" value="CYTOCHROME BO(3) UBIQUINOL OXIDASE SUBUNIT 2"/>
    <property type="match status" value="1"/>
</dbReference>
<keyword evidence="11 15" id="KW-0472">Membrane</keyword>
<dbReference type="EMBL" id="CP117466">
    <property type="protein sequence ID" value="WDA11533.1"/>
    <property type="molecule type" value="Genomic_DNA"/>
</dbReference>
<evidence type="ECO:0000259" key="16">
    <source>
        <dbReference type="PROSITE" id="PS50857"/>
    </source>
</evidence>
<evidence type="ECO:0000313" key="18">
    <source>
        <dbReference type="EMBL" id="WDA11533.1"/>
    </source>
</evidence>
<dbReference type="InterPro" id="IPR034227">
    <property type="entry name" value="CuRO_UO_II"/>
</dbReference>
<evidence type="ECO:0000256" key="11">
    <source>
        <dbReference type="ARBA" id="ARBA00023136"/>
    </source>
</evidence>
<dbReference type="InterPro" id="IPR036257">
    <property type="entry name" value="Cyt_c_oxidase_su2_TM_sf"/>
</dbReference>
<dbReference type="SUPFAM" id="SSF81464">
    <property type="entry name" value="Cytochrome c oxidase subunit II-like, transmembrane region"/>
    <property type="match status" value="1"/>
</dbReference>
<dbReference type="Gene3D" id="2.60.40.420">
    <property type="entry name" value="Cupredoxins - blue copper proteins"/>
    <property type="match status" value="1"/>
</dbReference>
<evidence type="ECO:0000256" key="14">
    <source>
        <dbReference type="ARBA" id="ARBA00030198"/>
    </source>
</evidence>
<dbReference type="PANTHER" id="PTHR22888">
    <property type="entry name" value="CYTOCHROME C OXIDASE, SUBUNIT II"/>
    <property type="match status" value="1"/>
</dbReference>
<dbReference type="PROSITE" id="PS51257">
    <property type="entry name" value="PROKAR_LIPOPROTEIN"/>
    <property type="match status" value="1"/>
</dbReference>
<dbReference type="Pfam" id="PF00116">
    <property type="entry name" value="COX2"/>
    <property type="match status" value="1"/>
</dbReference>
<feature type="transmembrane region" description="Helical" evidence="15">
    <location>
        <begin position="83"/>
        <end position="104"/>
    </location>
</feature>
<dbReference type="RefSeq" id="WP_273742760.1">
    <property type="nucleotide sequence ID" value="NZ_CP117466.1"/>
</dbReference>
<dbReference type="PROSITE" id="PS50857">
    <property type="entry name" value="COX2_CUA"/>
    <property type="match status" value="1"/>
</dbReference>
<keyword evidence="7" id="KW-0732">Signal</keyword>
<evidence type="ECO:0000256" key="7">
    <source>
        <dbReference type="ARBA" id="ARBA00022729"/>
    </source>
</evidence>
<evidence type="ECO:0000256" key="15">
    <source>
        <dbReference type="SAM" id="Phobius"/>
    </source>
</evidence>
<keyword evidence="13" id="KW-0449">Lipoprotein</keyword>
<keyword evidence="9 15" id="KW-1133">Transmembrane helix</keyword>
<feature type="transmembrane region" description="Helical" evidence="15">
    <location>
        <begin position="38"/>
        <end position="62"/>
    </location>
</feature>
<dbReference type="Gene3D" id="1.10.287.90">
    <property type="match status" value="1"/>
</dbReference>
<evidence type="ECO:0000256" key="4">
    <source>
        <dbReference type="ARBA" id="ARBA00022475"/>
    </source>
</evidence>
<keyword evidence="6 15" id="KW-0812">Transmembrane</keyword>
<name>A0ABY7URX2_9RHOB</name>
<keyword evidence="12" id="KW-0564">Palmitate</keyword>